<dbReference type="EMBL" id="JBHMCG010000045">
    <property type="protein sequence ID" value="MFB9572567.1"/>
    <property type="molecule type" value="Genomic_DNA"/>
</dbReference>
<dbReference type="PANTHER" id="PTHR43156">
    <property type="entry name" value="STAGE II SPORULATION PROTEIN E-RELATED"/>
    <property type="match status" value="1"/>
</dbReference>
<keyword evidence="4" id="KW-1185">Reference proteome</keyword>
<accession>A0ABV5R488</accession>
<reference evidence="3 4" key="1">
    <citation type="submission" date="2024-09" db="EMBL/GenBank/DDBJ databases">
        <authorList>
            <person name="Sun Q."/>
            <person name="Mori K."/>
        </authorList>
    </citation>
    <scope>NUCLEOTIDE SEQUENCE [LARGE SCALE GENOMIC DNA]</scope>
    <source>
        <strain evidence="3 4">JCM 3331</strain>
    </source>
</reference>
<dbReference type="InterPro" id="IPR001932">
    <property type="entry name" value="PPM-type_phosphatase-like_dom"/>
</dbReference>
<dbReference type="Pfam" id="PF00989">
    <property type="entry name" value="PAS"/>
    <property type="match status" value="1"/>
</dbReference>
<dbReference type="InterPro" id="IPR003594">
    <property type="entry name" value="HATPase_dom"/>
</dbReference>
<dbReference type="PANTHER" id="PTHR43156:SF2">
    <property type="entry name" value="STAGE II SPORULATION PROTEIN E"/>
    <property type="match status" value="1"/>
</dbReference>
<dbReference type="InterPro" id="IPR003018">
    <property type="entry name" value="GAF"/>
</dbReference>
<dbReference type="Gene3D" id="3.30.450.40">
    <property type="match status" value="1"/>
</dbReference>
<dbReference type="SUPFAM" id="SSF55781">
    <property type="entry name" value="GAF domain-like"/>
    <property type="match status" value="1"/>
</dbReference>
<name>A0ABV5R488_9ACTN</name>
<dbReference type="InterPro" id="IPR052016">
    <property type="entry name" value="Bact_Sigma-Reg"/>
</dbReference>
<protein>
    <submittedName>
        <fullName evidence="3">SpoIIE family protein phosphatase</fullName>
    </submittedName>
</protein>
<dbReference type="SUPFAM" id="SSF55874">
    <property type="entry name" value="ATPase domain of HSP90 chaperone/DNA topoisomerase II/histidine kinase"/>
    <property type="match status" value="1"/>
</dbReference>
<feature type="domain" description="PAS" evidence="2">
    <location>
        <begin position="100"/>
        <end position="174"/>
    </location>
</feature>
<dbReference type="Gene3D" id="3.30.565.10">
    <property type="entry name" value="Histidine kinase-like ATPase, C-terminal domain"/>
    <property type="match status" value="1"/>
</dbReference>
<dbReference type="CDD" id="cd16936">
    <property type="entry name" value="HATPase_RsbW-like"/>
    <property type="match status" value="1"/>
</dbReference>
<dbReference type="SMART" id="SM00065">
    <property type="entry name" value="GAF"/>
    <property type="match status" value="1"/>
</dbReference>
<dbReference type="InterPro" id="IPR000014">
    <property type="entry name" value="PAS"/>
</dbReference>
<dbReference type="InterPro" id="IPR035965">
    <property type="entry name" value="PAS-like_dom_sf"/>
</dbReference>
<proteinExistence type="predicted"/>
<dbReference type="Gene3D" id="3.60.40.10">
    <property type="entry name" value="PPM-type phosphatase domain"/>
    <property type="match status" value="1"/>
</dbReference>
<dbReference type="Pfam" id="PF01590">
    <property type="entry name" value="GAF"/>
    <property type="match status" value="1"/>
</dbReference>
<dbReference type="Proteomes" id="UP001589710">
    <property type="component" value="Unassembled WGS sequence"/>
</dbReference>
<dbReference type="PROSITE" id="PS50112">
    <property type="entry name" value="PAS"/>
    <property type="match status" value="1"/>
</dbReference>
<evidence type="ECO:0000313" key="3">
    <source>
        <dbReference type="EMBL" id="MFB9572567.1"/>
    </source>
</evidence>
<comment type="caution">
    <text evidence="3">The sequence shown here is derived from an EMBL/GenBank/DDBJ whole genome shotgun (WGS) entry which is preliminary data.</text>
</comment>
<dbReference type="InterPro" id="IPR013656">
    <property type="entry name" value="PAS_4"/>
</dbReference>
<dbReference type="InterPro" id="IPR036457">
    <property type="entry name" value="PPM-type-like_dom_sf"/>
</dbReference>
<dbReference type="Gene3D" id="3.30.450.20">
    <property type="entry name" value="PAS domain"/>
    <property type="match status" value="1"/>
</dbReference>
<dbReference type="InterPro" id="IPR013767">
    <property type="entry name" value="PAS_fold"/>
</dbReference>
<evidence type="ECO:0000313" key="4">
    <source>
        <dbReference type="Proteomes" id="UP001589710"/>
    </source>
</evidence>
<gene>
    <name evidence="3" type="ORF">ACFFTL_09590</name>
</gene>
<dbReference type="InterPro" id="IPR029016">
    <property type="entry name" value="GAF-like_dom_sf"/>
</dbReference>
<evidence type="ECO:0000259" key="2">
    <source>
        <dbReference type="PROSITE" id="PS50112"/>
    </source>
</evidence>
<dbReference type="SMART" id="SM00091">
    <property type="entry name" value="PAS"/>
    <property type="match status" value="1"/>
</dbReference>
<dbReference type="CDD" id="cd00130">
    <property type="entry name" value="PAS"/>
    <property type="match status" value="2"/>
</dbReference>
<dbReference type="Pfam" id="PF13581">
    <property type="entry name" value="HATPase_c_2"/>
    <property type="match status" value="1"/>
</dbReference>
<dbReference type="Pfam" id="PF08448">
    <property type="entry name" value="PAS_4"/>
    <property type="match status" value="1"/>
</dbReference>
<keyword evidence="1" id="KW-0378">Hydrolase</keyword>
<dbReference type="Pfam" id="PF07228">
    <property type="entry name" value="SpoIIE"/>
    <property type="match status" value="1"/>
</dbReference>
<dbReference type="InterPro" id="IPR036890">
    <property type="entry name" value="HATPase_C_sf"/>
</dbReference>
<dbReference type="SMART" id="SM00331">
    <property type="entry name" value="PP2C_SIG"/>
    <property type="match status" value="1"/>
</dbReference>
<dbReference type="SUPFAM" id="SSF55785">
    <property type="entry name" value="PYP-like sensor domain (PAS domain)"/>
    <property type="match status" value="2"/>
</dbReference>
<dbReference type="RefSeq" id="WP_345518842.1">
    <property type="nucleotide sequence ID" value="NZ_BAAAXD010000049.1"/>
</dbReference>
<organism evidence="3 4">
    <name type="scientific">Streptomyces yanii</name>
    <dbReference type="NCBI Taxonomy" id="78510"/>
    <lineage>
        <taxon>Bacteria</taxon>
        <taxon>Bacillati</taxon>
        <taxon>Actinomycetota</taxon>
        <taxon>Actinomycetes</taxon>
        <taxon>Kitasatosporales</taxon>
        <taxon>Streptomycetaceae</taxon>
        <taxon>Streptomyces</taxon>
    </lineage>
</organism>
<sequence>MRGDALMIIDGSGVIMEWSHEAESLLDLPASQVLGSPATGLFTVTKGSTGEEEVRLSSRDGHTATCELRVRPTLRDGAVAWEIGRQPTELAGGTSASSISAGGIEALFNQSPIGLHILDPELRVVRINTATLAMQGVTAESVLGRPLAEAYPFVDPAAEEAVTRRVLEQGLPALDRLVRVRFDADHGGGRVFSVSVFRLRNDQGTVLGLAIFTVDVTARERVHAHASVLADVREYVGRTLDVVDTCQEAADVLVPRYADIVVVEVVDEVVRGEDPPLGPLSRDVPLRRAAFRSRAAEPVHPLGDVRTVPYGTPFGRALSDLRPRLLELTAESAWSAADPARAEAIRAAGAHSLITAPLTLRGTVLGLMSLYRCGQTEPYGEDDVDLALELAAHTALCVDNARRFTRERTIAATTQRRLLPQSPSPQTALDTAWLHLPADRGASWFDTIALPGARTALVTGHTSGDGISAATTMGQLRTAIHALAALDLEPDELLARLHDTTDRLAEERAALPSADPLHKETLTAGCVYGVYDPLTRVCTIARAGQPAPIVVHPDGTTRVCDVPAGPPLGCTQNMPRASASLELAEGSTLAFYTSALLPEAETETDPGLLRSVLGRSDRSLQSLCDDVAYALGNERPRGDAALLLARTSDIASGHVATWQLTPDATAAGEARALVRRQLAQWNLDEETAFTAELIVSELATNALRYGSPPLQLRLILERTLTCEMTDAGDSAPHLRHARVVDESGRGLFIVSQLAHHWGTRYTQNGKTIWTEQNRSPD</sequence>
<evidence type="ECO:0000256" key="1">
    <source>
        <dbReference type="ARBA" id="ARBA00022801"/>
    </source>
</evidence>
<dbReference type="NCBIfam" id="TIGR00229">
    <property type="entry name" value="sensory_box"/>
    <property type="match status" value="1"/>
</dbReference>